<dbReference type="InterPro" id="IPR025091">
    <property type="entry name" value="DUF4019"/>
</dbReference>
<sequence length="139" mass="15953">MRCLLFFLILIFNTPSVAIESTDRNIIADKVLPVALQWLAVVDAQLYEQSWHQTSAYFRSQVNLLDWRDSLIAVRKPLGAVGSRHINSVKTFNRIEGGPDGHYLVFIIDTDFDNQPALQEIITLVRIDNQYQVIGYFIE</sequence>
<keyword evidence="1" id="KW-0732">Signal</keyword>
<dbReference type="Proteomes" id="UP000502608">
    <property type="component" value="Chromosome"/>
</dbReference>
<feature type="chain" id="PRO_5026273063" evidence="1">
    <location>
        <begin position="19"/>
        <end position="139"/>
    </location>
</feature>
<organism evidence="2 3">
    <name type="scientific">Shewanella aestuarii</name>
    <dbReference type="NCBI Taxonomy" id="1028752"/>
    <lineage>
        <taxon>Bacteria</taxon>
        <taxon>Pseudomonadati</taxon>
        <taxon>Pseudomonadota</taxon>
        <taxon>Gammaproteobacteria</taxon>
        <taxon>Alteromonadales</taxon>
        <taxon>Shewanellaceae</taxon>
        <taxon>Shewanella</taxon>
    </lineage>
</organism>
<dbReference type="Pfam" id="PF13211">
    <property type="entry name" value="DUF4019"/>
    <property type="match status" value="1"/>
</dbReference>
<feature type="signal peptide" evidence="1">
    <location>
        <begin position="1"/>
        <end position="18"/>
    </location>
</feature>
<evidence type="ECO:0000256" key="1">
    <source>
        <dbReference type="SAM" id="SignalP"/>
    </source>
</evidence>
<dbReference type="EMBL" id="CP050313">
    <property type="protein sequence ID" value="QIR14522.1"/>
    <property type="molecule type" value="Genomic_DNA"/>
</dbReference>
<evidence type="ECO:0000313" key="2">
    <source>
        <dbReference type="EMBL" id="QIR14522.1"/>
    </source>
</evidence>
<dbReference type="AlphaFoldDB" id="A0A6G9QJ73"/>
<proteinExistence type="predicted"/>
<protein>
    <submittedName>
        <fullName evidence="2">DUF4019 domain-containing protein</fullName>
    </submittedName>
</protein>
<name>A0A6G9QJ73_9GAMM</name>
<accession>A0A6G9QJ73</accession>
<dbReference type="RefSeq" id="WP_167677362.1">
    <property type="nucleotide sequence ID" value="NZ_CP050313.1"/>
</dbReference>
<evidence type="ECO:0000313" key="3">
    <source>
        <dbReference type="Proteomes" id="UP000502608"/>
    </source>
</evidence>
<gene>
    <name evidence="2" type="ORF">HBH39_08510</name>
</gene>
<dbReference type="KEGG" id="saes:HBH39_08510"/>
<reference evidence="2 3" key="1">
    <citation type="submission" date="2020-03" db="EMBL/GenBank/DDBJ databases">
        <title>Complete genome sequence of Shewanella sp.</title>
        <authorList>
            <person name="Kim Y.-S."/>
            <person name="Kim S.-J."/>
            <person name="Jung H.-K."/>
            <person name="Kim K.-H."/>
        </authorList>
    </citation>
    <scope>NUCLEOTIDE SEQUENCE [LARGE SCALE GENOMIC DNA]</scope>
    <source>
        <strain evidence="2 3">PN3F2</strain>
    </source>
</reference>
<keyword evidence="3" id="KW-1185">Reference proteome</keyword>